<protein>
    <submittedName>
        <fullName evidence="1">Uncharacterized protein</fullName>
    </submittedName>
</protein>
<evidence type="ECO:0000313" key="2">
    <source>
        <dbReference type="Proteomes" id="UP000277279"/>
    </source>
</evidence>
<gene>
    <name evidence="1" type="ORF">EFD55_31185</name>
</gene>
<organism evidence="1 2">
    <name type="scientific">Rhizobium pisi</name>
    <dbReference type="NCBI Taxonomy" id="574561"/>
    <lineage>
        <taxon>Bacteria</taxon>
        <taxon>Pseudomonadati</taxon>
        <taxon>Pseudomonadota</taxon>
        <taxon>Alphaproteobacteria</taxon>
        <taxon>Hyphomicrobiales</taxon>
        <taxon>Rhizobiaceae</taxon>
        <taxon>Rhizobium/Agrobacterium group</taxon>
        <taxon>Rhizobium</taxon>
    </lineage>
</organism>
<sequence>MEPDLLQGRRQLGLSADFASVLGVNGRNRTPVAPEGVRDGLKIAEQLTGDPNVLQALRQAKKI</sequence>
<name>A0A3R9AZZ6_9HYPH</name>
<comment type="caution">
    <text evidence="1">The sequence shown here is derived from an EMBL/GenBank/DDBJ whole genome shotgun (WGS) entry which is preliminary data.</text>
</comment>
<dbReference type="AlphaFoldDB" id="A0A3R9AZZ6"/>
<evidence type="ECO:0000313" key="1">
    <source>
        <dbReference type="EMBL" id="RSB60927.1"/>
    </source>
</evidence>
<accession>A0A3R9AZZ6</accession>
<dbReference type="OrthoDB" id="8378090at2"/>
<reference evidence="1 2" key="1">
    <citation type="submission" date="2018-11" db="EMBL/GenBank/DDBJ databases">
        <authorList>
            <person name="Huo Y."/>
        </authorList>
    </citation>
    <scope>NUCLEOTIDE SEQUENCE [LARGE SCALE GENOMIC DNA]</scope>
    <source>
        <strain evidence="1 2">DSM 30132</strain>
    </source>
</reference>
<dbReference type="EMBL" id="RJJT01000036">
    <property type="protein sequence ID" value="RSB60927.1"/>
    <property type="molecule type" value="Genomic_DNA"/>
</dbReference>
<proteinExistence type="predicted"/>
<dbReference type="Proteomes" id="UP000277279">
    <property type="component" value="Unassembled WGS sequence"/>
</dbReference>